<dbReference type="OrthoDB" id="9789291at2"/>
<dbReference type="PATRIC" id="fig|1229783.3.peg.196"/>
<feature type="transmembrane region" description="Helical" evidence="7">
    <location>
        <begin position="182"/>
        <end position="203"/>
    </location>
</feature>
<protein>
    <submittedName>
        <fullName evidence="10">Signal peptidase</fullName>
    </submittedName>
</protein>
<reference evidence="10 11" key="1">
    <citation type="journal article" date="2013" name="Genome Announc.">
        <title>Genome Sequence of Staphylococcus massiliensis Strain S46, Isolated from the Surface of Healthy Human Skin.</title>
        <authorList>
            <person name="Srivastav R."/>
            <person name="Singh A."/>
            <person name="Jangir P.K."/>
            <person name="Kumari C."/>
            <person name="Muduli S."/>
            <person name="Sharma R."/>
        </authorList>
    </citation>
    <scope>NUCLEOTIDE SEQUENCE [LARGE SCALE GENOMIC DNA]</scope>
    <source>
        <strain evidence="10 11">S46</strain>
    </source>
</reference>
<evidence type="ECO:0000256" key="4">
    <source>
        <dbReference type="ARBA" id="ARBA00022692"/>
    </source>
</evidence>
<dbReference type="InterPro" id="IPR000045">
    <property type="entry name" value="Prepilin_IV_endopep_pep"/>
</dbReference>
<sequence length="237" mass="27556">MYVLLILLSSLMFSFLYQLCFVVDLKFKYFTSRSKCDACRSTLRKRDLIPVVSYLLLKGRTHCCDKPLSRLYLVGEILIIACITLPSYIQVHFQTELYLLFIFFLLALSMYDIRSQMVPDHMLILLSILIIYFSPYVFEDIFIKVSIILGLHMLYAISRASIGYGDIKLLCVLLMGLPLYEFMMLFMFTFILGGIFALILMAFKRRKIKGVPLIPFVFAAFLFLNTYFEMINLYIGG</sequence>
<dbReference type="Proteomes" id="UP000009885">
    <property type="component" value="Unassembled WGS sequence"/>
</dbReference>
<evidence type="ECO:0000256" key="6">
    <source>
        <dbReference type="ARBA" id="ARBA00023136"/>
    </source>
</evidence>
<dbReference type="InterPro" id="IPR050882">
    <property type="entry name" value="Prepilin_peptidase/N-MTase"/>
</dbReference>
<dbReference type="InterPro" id="IPR010627">
    <property type="entry name" value="Prepilin_pept_A24_N"/>
</dbReference>
<evidence type="ECO:0000256" key="3">
    <source>
        <dbReference type="ARBA" id="ARBA00022475"/>
    </source>
</evidence>
<dbReference type="EMBL" id="AMSQ01000002">
    <property type="protein sequence ID" value="EKU50170.1"/>
    <property type="molecule type" value="Genomic_DNA"/>
</dbReference>
<keyword evidence="3" id="KW-1003">Cell membrane</keyword>
<keyword evidence="5 7" id="KW-1133">Transmembrane helix</keyword>
<dbReference type="PANTHER" id="PTHR30487">
    <property type="entry name" value="TYPE 4 PREPILIN-LIKE PROTEINS LEADER PEPTIDE-PROCESSING ENZYME"/>
    <property type="match status" value="1"/>
</dbReference>
<feature type="transmembrane region" description="Helical" evidence="7">
    <location>
        <begin position="121"/>
        <end position="138"/>
    </location>
</feature>
<dbReference type="Pfam" id="PF06750">
    <property type="entry name" value="A24_N_bact"/>
    <property type="match status" value="1"/>
</dbReference>
<evidence type="ECO:0000256" key="1">
    <source>
        <dbReference type="ARBA" id="ARBA00004651"/>
    </source>
</evidence>
<evidence type="ECO:0000259" key="9">
    <source>
        <dbReference type="Pfam" id="PF06750"/>
    </source>
</evidence>
<dbReference type="RefSeq" id="WP_009381855.1">
    <property type="nucleotide sequence ID" value="NZ_AMSQ01000002.1"/>
</dbReference>
<comment type="similarity">
    <text evidence="2">Belongs to the peptidase A24 family.</text>
</comment>
<feature type="domain" description="Prepilin type IV endopeptidase peptidase" evidence="8">
    <location>
        <begin position="99"/>
        <end position="198"/>
    </location>
</feature>
<evidence type="ECO:0000313" key="11">
    <source>
        <dbReference type="Proteomes" id="UP000009885"/>
    </source>
</evidence>
<name>K9B8R2_9STAP</name>
<evidence type="ECO:0000313" key="10">
    <source>
        <dbReference type="EMBL" id="EKU50170.1"/>
    </source>
</evidence>
<evidence type="ECO:0000256" key="2">
    <source>
        <dbReference type="ARBA" id="ARBA00005801"/>
    </source>
</evidence>
<dbReference type="GO" id="GO:0004190">
    <property type="term" value="F:aspartic-type endopeptidase activity"/>
    <property type="evidence" value="ECO:0007669"/>
    <property type="project" value="InterPro"/>
</dbReference>
<evidence type="ECO:0000259" key="8">
    <source>
        <dbReference type="Pfam" id="PF01478"/>
    </source>
</evidence>
<keyword evidence="6 7" id="KW-0472">Membrane</keyword>
<dbReference type="Pfam" id="PF01478">
    <property type="entry name" value="Peptidase_A24"/>
    <property type="match status" value="1"/>
</dbReference>
<feature type="transmembrane region" description="Helical" evidence="7">
    <location>
        <begin position="71"/>
        <end position="91"/>
    </location>
</feature>
<dbReference type="eggNOG" id="COG1989">
    <property type="taxonomic scope" value="Bacteria"/>
</dbReference>
<dbReference type="GO" id="GO:0005886">
    <property type="term" value="C:plasma membrane"/>
    <property type="evidence" value="ECO:0007669"/>
    <property type="project" value="UniProtKB-SubCell"/>
</dbReference>
<keyword evidence="4 7" id="KW-0812">Transmembrane</keyword>
<organism evidence="10 11">
    <name type="scientific">Staphylococcus massiliensis S46</name>
    <dbReference type="NCBI Taxonomy" id="1229783"/>
    <lineage>
        <taxon>Bacteria</taxon>
        <taxon>Bacillati</taxon>
        <taxon>Bacillota</taxon>
        <taxon>Bacilli</taxon>
        <taxon>Bacillales</taxon>
        <taxon>Staphylococcaceae</taxon>
        <taxon>Staphylococcus</taxon>
    </lineage>
</organism>
<dbReference type="STRING" id="1229783.C273_00960"/>
<feature type="transmembrane region" description="Helical" evidence="7">
    <location>
        <begin position="6"/>
        <end position="25"/>
    </location>
</feature>
<proteinExistence type="inferred from homology"/>
<comment type="subcellular location">
    <subcellularLocation>
        <location evidence="1">Cell membrane</location>
        <topology evidence="1">Multi-pass membrane protein</topology>
    </subcellularLocation>
</comment>
<comment type="caution">
    <text evidence="10">The sequence shown here is derived from an EMBL/GenBank/DDBJ whole genome shotgun (WGS) entry which is preliminary data.</text>
</comment>
<gene>
    <name evidence="10" type="ORF">C273_00960</name>
</gene>
<feature type="domain" description="Prepilin peptidase A24 N-terminal" evidence="9">
    <location>
        <begin position="8"/>
        <end position="84"/>
    </location>
</feature>
<feature type="transmembrane region" description="Helical" evidence="7">
    <location>
        <begin position="210"/>
        <end position="228"/>
    </location>
</feature>
<keyword evidence="11" id="KW-1185">Reference proteome</keyword>
<evidence type="ECO:0000256" key="7">
    <source>
        <dbReference type="SAM" id="Phobius"/>
    </source>
</evidence>
<dbReference type="PANTHER" id="PTHR30487:SF0">
    <property type="entry name" value="PREPILIN LEADER PEPTIDASE_N-METHYLTRANSFERASE-RELATED"/>
    <property type="match status" value="1"/>
</dbReference>
<evidence type="ECO:0000256" key="5">
    <source>
        <dbReference type="ARBA" id="ARBA00022989"/>
    </source>
</evidence>
<accession>K9B8R2</accession>
<dbReference type="GO" id="GO:0006465">
    <property type="term" value="P:signal peptide processing"/>
    <property type="evidence" value="ECO:0007669"/>
    <property type="project" value="TreeGrafter"/>
</dbReference>
<dbReference type="AlphaFoldDB" id="K9B8R2"/>
<dbReference type="Gene3D" id="1.20.120.1220">
    <property type="match status" value="1"/>
</dbReference>